<name>A0A4Y7RS35_9FIRM</name>
<protein>
    <recommendedName>
        <fullName evidence="3">YmaF family protein</fullName>
    </recommendedName>
</protein>
<sequence>MHGYNHVHECAGVTSFDNDHHHRYRGSSSPVCYVGDKHVHRIVIIIDIEDGHVHEIEVITGPEIYTDRGHVHRFFGRTRRRGRPAHAHDYDEITMPPVAYFY</sequence>
<dbReference type="AlphaFoldDB" id="A0A4Y7RS35"/>
<dbReference type="InterPro" id="IPR024307">
    <property type="entry name" value="YmaF"/>
</dbReference>
<accession>A0A4Y7RS35</accession>
<dbReference type="RefSeq" id="WP_192902846.1">
    <property type="nucleotide sequence ID" value="NZ_QFFZ01000013.1"/>
</dbReference>
<dbReference type="Pfam" id="PF12788">
    <property type="entry name" value="YmaF"/>
    <property type="match status" value="1"/>
</dbReference>
<organism evidence="1 2">
    <name type="scientific">Pelotomaculum propionicicum</name>
    <dbReference type="NCBI Taxonomy" id="258475"/>
    <lineage>
        <taxon>Bacteria</taxon>
        <taxon>Bacillati</taxon>
        <taxon>Bacillota</taxon>
        <taxon>Clostridia</taxon>
        <taxon>Eubacteriales</taxon>
        <taxon>Desulfotomaculaceae</taxon>
        <taxon>Pelotomaculum</taxon>
    </lineage>
</organism>
<dbReference type="EMBL" id="QFFZ01000013">
    <property type="protein sequence ID" value="TEB11560.1"/>
    <property type="molecule type" value="Genomic_DNA"/>
</dbReference>
<evidence type="ECO:0008006" key="3">
    <source>
        <dbReference type="Google" id="ProtNLM"/>
    </source>
</evidence>
<gene>
    <name evidence="1" type="ORF">Pmgp_01578</name>
</gene>
<keyword evidence="2" id="KW-1185">Reference proteome</keyword>
<reference evidence="1 2" key="1">
    <citation type="journal article" date="2018" name="Environ. Microbiol.">
        <title>Novel energy conservation strategies and behaviour of Pelotomaculum schinkii driving syntrophic propionate catabolism.</title>
        <authorList>
            <person name="Hidalgo-Ahumada C.A.P."/>
            <person name="Nobu M.K."/>
            <person name="Narihiro T."/>
            <person name="Tamaki H."/>
            <person name="Liu W.T."/>
            <person name="Kamagata Y."/>
            <person name="Stams A.J.M."/>
            <person name="Imachi H."/>
            <person name="Sousa D.Z."/>
        </authorList>
    </citation>
    <scope>NUCLEOTIDE SEQUENCE [LARGE SCALE GENOMIC DNA]</scope>
    <source>
        <strain evidence="1 2">MGP</strain>
    </source>
</reference>
<evidence type="ECO:0000313" key="2">
    <source>
        <dbReference type="Proteomes" id="UP000297597"/>
    </source>
</evidence>
<proteinExistence type="predicted"/>
<comment type="caution">
    <text evidence="1">The sequence shown here is derived from an EMBL/GenBank/DDBJ whole genome shotgun (WGS) entry which is preliminary data.</text>
</comment>
<dbReference type="Proteomes" id="UP000297597">
    <property type="component" value="Unassembled WGS sequence"/>
</dbReference>
<evidence type="ECO:0000313" key="1">
    <source>
        <dbReference type="EMBL" id="TEB11560.1"/>
    </source>
</evidence>